<name>A0A398BDX9_9BACI</name>
<organism evidence="2 3">
    <name type="scientific">Peribacillus asahii</name>
    <dbReference type="NCBI Taxonomy" id="228899"/>
    <lineage>
        <taxon>Bacteria</taxon>
        <taxon>Bacillati</taxon>
        <taxon>Bacillota</taxon>
        <taxon>Bacilli</taxon>
        <taxon>Bacillales</taxon>
        <taxon>Bacillaceae</taxon>
        <taxon>Peribacillus</taxon>
    </lineage>
</organism>
<dbReference type="RefSeq" id="WP_119115929.1">
    <property type="nucleotide sequence ID" value="NZ_QWVS01000007.1"/>
</dbReference>
<reference evidence="2 3" key="1">
    <citation type="submission" date="2018-08" db="EMBL/GenBank/DDBJ databases">
        <title>Bacillus jemisoniae sp. nov., Bacillus chryseoplanitiae sp. nov., Bacillus resnikiae sp. nov., and Bacillus frankliniae sp. nov., isolated from Viking spacecraft and associated surfaces.</title>
        <authorList>
            <person name="Seuylemezian A."/>
            <person name="Vaishampayan P."/>
        </authorList>
    </citation>
    <scope>NUCLEOTIDE SEQUENCE [LARGE SCALE GENOMIC DNA]</scope>
    <source>
        <strain evidence="2 3">MA001</strain>
    </source>
</reference>
<evidence type="ECO:0000259" key="1">
    <source>
        <dbReference type="Pfam" id="PF23728"/>
    </source>
</evidence>
<gene>
    <name evidence="2" type="ORF">D1953_04285</name>
</gene>
<dbReference type="Proteomes" id="UP000266016">
    <property type="component" value="Unassembled WGS sequence"/>
</dbReference>
<accession>A0A398BDX9</accession>
<sequence length="174" mass="20722">MRIYQYTHPQQIESTDKHAVIDESGEVVCYVQRQYSNKLKKFVDRVLEYRYFVQYDVKNNDGSKIFSCKKIVRKGRMWFEGIDFITNKKVIITYENWRLGIPNLTILEGAHKIRINKEMEEWSQFVYEERVIAKWKADFIDEQFQMTLQIEEESPIQNVAFFIAISQAALFVGA</sequence>
<protein>
    <recommendedName>
        <fullName evidence="1">Tubby C-terminal domain-containing protein</fullName>
    </recommendedName>
</protein>
<evidence type="ECO:0000313" key="2">
    <source>
        <dbReference type="EMBL" id="RID88405.1"/>
    </source>
</evidence>
<proteinExistence type="predicted"/>
<dbReference type="AlphaFoldDB" id="A0A398BDX9"/>
<dbReference type="EMBL" id="QWVS01000007">
    <property type="protein sequence ID" value="RID88405.1"/>
    <property type="molecule type" value="Genomic_DNA"/>
</dbReference>
<feature type="domain" description="Tubby C-terminal" evidence="1">
    <location>
        <begin position="4"/>
        <end position="172"/>
    </location>
</feature>
<dbReference type="InterPro" id="IPR056944">
    <property type="entry name" value="Tubby_C-like"/>
</dbReference>
<comment type="caution">
    <text evidence="2">The sequence shown here is derived from an EMBL/GenBank/DDBJ whole genome shotgun (WGS) entry which is preliminary data.</text>
</comment>
<dbReference type="Pfam" id="PF23728">
    <property type="entry name" value="Tubby_C_like"/>
    <property type="match status" value="1"/>
</dbReference>
<evidence type="ECO:0000313" key="3">
    <source>
        <dbReference type="Proteomes" id="UP000266016"/>
    </source>
</evidence>
<keyword evidence="3" id="KW-1185">Reference proteome</keyword>